<dbReference type="PANTHER" id="PTHR41161">
    <property type="entry name" value="PROTEIN NCBP2AS2"/>
    <property type="match status" value="1"/>
</dbReference>
<dbReference type="Proteomes" id="UP000504612">
    <property type="component" value="Unplaced"/>
</dbReference>
<dbReference type="InterPro" id="IPR042407">
    <property type="entry name" value="NCBP2-AS2"/>
</dbReference>
<dbReference type="CTD" id="152217"/>
<dbReference type="KEGG" id="nss:113425172"/>
<gene>
    <name evidence="3" type="primary">NCBP2-AS2</name>
</gene>
<evidence type="ECO:0000256" key="1">
    <source>
        <dbReference type="SAM" id="MobiDB-lite"/>
    </source>
</evidence>
<feature type="region of interest" description="Disordered" evidence="1">
    <location>
        <begin position="127"/>
        <end position="148"/>
    </location>
</feature>
<dbReference type="AlphaFoldDB" id="A0A6J1VSN3"/>
<sequence>MSGRKWRTALGQTGSGPYWEGRRREAGGGRSCCYSAHASPRSPAPRRSAHGLQAGRNRRRLSGGAEGGPWPTMVLRRLLFALLNDPRLLDRLAEARPIRAAARFTAAALTRGLRLRETFLRELKEEAARAKDAGWPPRPPGPKKGRSP</sequence>
<dbReference type="RefSeq" id="XP_026542964.1">
    <property type="nucleotide sequence ID" value="XM_026687179.1"/>
</dbReference>
<keyword evidence="2" id="KW-1185">Reference proteome</keyword>
<name>A0A6J1VSN3_9SAUR</name>
<reference evidence="3" key="1">
    <citation type="submission" date="2025-08" db="UniProtKB">
        <authorList>
            <consortium name="RefSeq"/>
        </authorList>
    </citation>
    <scope>IDENTIFICATION</scope>
</reference>
<proteinExistence type="predicted"/>
<accession>A0A6J1VSN3</accession>
<protein>
    <submittedName>
        <fullName evidence="3">Uncharacterized protein NCBP2-AS2</fullName>
    </submittedName>
</protein>
<organism evidence="2 3">
    <name type="scientific">Notechis scutatus</name>
    <name type="common">mainland tiger snake</name>
    <dbReference type="NCBI Taxonomy" id="8663"/>
    <lineage>
        <taxon>Eukaryota</taxon>
        <taxon>Metazoa</taxon>
        <taxon>Chordata</taxon>
        <taxon>Craniata</taxon>
        <taxon>Vertebrata</taxon>
        <taxon>Euteleostomi</taxon>
        <taxon>Lepidosauria</taxon>
        <taxon>Squamata</taxon>
        <taxon>Bifurcata</taxon>
        <taxon>Unidentata</taxon>
        <taxon>Episquamata</taxon>
        <taxon>Toxicofera</taxon>
        <taxon>Serpentes</taxon>
        <taxon>Colubroidea</taxon>
        <taxon>Elapidae</taxon>
        <taxon>Hydrophiinae</taxon>
        <taxon>Notechis</taxon>
    </lineage>
</organism>
<dbReference type="PANTHER" id="PTHR41161:SF1">
    <property type="entry name" value="PROTEIN NCBP2AS2"/>
    <property type="match status" value="1"/>
</dbReference>
<dbReference type="GeneID" id="113425172"/>
<evidence type="ECO:0000313" key="2">
    <source>
        <dbReference type="Proteomes" id="UP000504612"/>
    </source>
</evidence>
<evidence type="ECO:0000313" key="3">
    <source>
        <dbReference type="RefSeq" id="XP_026542964.1"/>
    </source>
</evidence>
<feature type="region of interest" description="Disordered" evidence="1">
    <location>
        <begin position="1"/>
        <end position="69"/>
    </location>
</feature>